<name>A0A1V6YYN8_PENNA</name>
<evidence type="ECO:0000313" key="4">
    <source>
        <dbReference type="EMBL" id="OQE92520.1"/>
    </source>
</evidence>
<dbReference type="PROSITE" id="PS50088">
    <property type="entry name" value="ANK_REPEAT"/>
    <property type="match status" value="1"/>
</dbReference>
<dbReference type="EMBL" id="MOOB01000007">
    <property type="protein sequence ID" value="OQE92520.1"/>
    <property type="molecule type" value="Genomic_DNA"/>
</dbReference>
<dbReference type="InterPro" id="IPR050889">
    <property type="entry name" value="Dendritic_Spine_Reg/Scaffold"/>
</dbReference>
<dbReference type="STRING" id="60175.A0A1V6YYN8"/>
<dbReference type="SMART" id="SM00248">
    <property type="entry name" value="ANK"/>
    <property type="match status" value="6"/>
</dbReference>
<keyword evidence="1" id="KW-0677">Repeat</keyword>
<dbReference type="Pfam" id="PF00023">
    <property type="entry name" value="Ank"/>
    <property type="match status" value="1"/>
</dbReference>
<evidence type="ECO:0000256" key="3">
    <source>
        <dbReference type="PROSITE-ProRule" id="PRU00023"/>
    </source>
</evidence>
<dbReference type="PROSITE" id="PS50297">
    <property type="entry name" value="ANK_REP_REGION"/>
    <property type="match status" value="1"/>
</dbReference>
<proteinExistence type="predicted"/>
<feature type="repeat" description="ANK" evidence="3">
    <location>
        <begin position="232"/>
        <end position="260"/>
    </location>
</feature>
<sequence>MSSRTLTDLPFETLWLIVKSLESCERDINVLAQVNRDLYALLNPYLYRLNVHNSSNPAIAWGAYHGKSPEPITLAALAGHANIVKLLLNHGVQPMKRWDWNDNDTKQTGAKKMGVTDWNYTELGPIRDWPPWTAALVRGRAEVLQVLIDDAGLVPRFFDFFKLLPTGYGYFDTIEGFETFKVLVRGRPKWEYHVEHQYAGILSWAIYDSIGNLEIVRFLVDSGCPVNYPELWGHTPLAYAADAGNVETVRFLLDRGADPDPVIPWPLRLAAEKGHVKVAELLLERIDVRRKITSGNDQLWLLYSAAACGFEKIVRACLDAGCNADRRLFVRYFPFIHADESSGVGIIRRR</sequence>
<dbReference type="PANTHER" id="PTHR24166">
    <property type="entry name" value="ROLLING PEBBLES, ISOFORM B"/>
    <property type="match status" value="1"/>
</dbReference>
<dbReference type="InterPro" id="IPR036770">
    <property type="entry name" value="Ankyrin_rpt-contain_sf"/>
</dbReference>
<dbReference type="Pfam" id="PF12796">
    <property type="entry name" value="Ank_2"/>
    <property type="match status" value="1"/>
</dbReference>
<comment type="caution">
    <text evidence="4">The sequence shown here is derived from an EMBL/GenBank/DDBJ whole genome shotgun (WGS) entry which is preliminary data.</text>
</comment>
<gene>
    <name evidence="4" type="ORF">PENNAL_c0007G00317</name>
</gene>
<keyword evidence="5" id="KW-1185">Reference proteome</keyword>
<dbReference type="PANTHER" id="PTHR24166:SF48">
    <property type="entry name" value="PROTEIN VAPYRIN"/>
    <property type="match status" value="1"/>
</dbReference>
<evidence type="ECO:0000256" key="2">
    <source>
        <dbReference type="ARBA" id="ARBA00023043"/>
    </source>
</evidence>
<reference evidence="5" key="1">
    <citation type="journal article" date="2017" name="Nat. Microbiol.">
        <title>Global analysis of biosynthetic gene clusters reveals vast potential of secondary metabolite production in Penicillium species.</title>
        <authorList>
            <person name="Nielsen J.C."/>
            <person name="Grijseels S."/>
            <person name="Prigent S."/>
            <person name="Ji B."/>
            <person name="Dainat J."/>
            <person name="Nielsen K.F."/>
            <person name="Frisvad J.C."/>
            <person name="Workman M."/>
            <person name="Nielsen J."/>
        </authorList>
    </citation>
    <scope>NUCLEOTIDE SEQUENCE [LARGE SCALE GENOMIC DNA]</scope>
    <source>
        <strain evidence="5">IBT 13039</strain>
    </source>
</reference>
<evidence type="ECO:0000256" key="1">
    <source>
        <dbReference type="ARBA" id="ARBA00022737"/>
    </source>
</evidence>
<protein>
    <submittedName>
        <fullName evidence="4">Uncharacterized protein</fullName>
    </submittedName>
</protein>
<dbReference type="Gene3D" id="1.25.40.20">
    <property type="entry name" value="Ankyrin repeat-containing domain"/>
    <property type="match status" value="2"/>
</dbReference>
<dbReference type="SUPFAM" id="SSF48403">
    <property type="entry name" value="Ankyrin repeat"/>
    <property type="match status" value="1"/>
</dbReference>
<organism evidence="4 5">
    <name type="scientific">Penicillium nalgiovense</name>
    <dbReference type="NCBI Taxonomy" id="60175"/>
    <lineage>
        <taxon>Eukaryota</taxon>
        <taxon>Fungi</taxon>
        <taxon>Dikarya</taxon>
        <taxon>Ascomycota</taxon>
        <taxon>Pezizomycotina</taxon>
        <taxon>Eurotiomycetes</taxon>
        <taxon>Eurotiomycetidae</taxon>
        <taxon>Eurotiales</taxon>
        <taxon>Aspergillaceae</taxon>
        <taxon>Penicillium</taxon>
    </lineage>
</organism>
<evidence type="ECO:0000313" key="5">
    <source>
        <dbReference type="Proteomes" id="UP000191691"/>
    </source>
</evidence>
<dbReference type="InterPro" id="IPR002110">
    <property type="entry name" value="Ankyrin_rpt"/>
</dbReference>
<dbReference type="AlphaFoldDB" id="A0A1V6YYN8"/>
<accession>A0A1V6YYN8</accession>
<dbReference type="Proteomes" id="UP000191691">
    <property type="component" value="Unassembled WGS sequence"/>
</dbReference>
<dbReference type="OMA" id="IRDWPPW"/>
<keyword evidence="2 3" id="KW-0040">ANK repeat</keyword>